<dbReference type="InterPro" id="IPR050155">
    <property type="entry name" value="HAD-like_hydrolase_sf"/>
</dbReference>
<dbReference type="InterPro" id="IPR006439">
    <property type="entry name" value="HAD-SF_hydro_IA"/>
</dbReference>
<dbReference type="PANTHER" id="PTHR43434">
    <property type="entry name" value="PHOSPHOGLYCOLATE PHOSPHATASE"/>
    <property type="match status" value="1"/>
</dbReference>
<evidence type="ECO:0000313" key="2">
    <source>
        <dbReference type="Proteomes" id="UP000305888"/>
    </source>
</evidence>
<reference evidence="1 2" key="1">
    <citation type="submission" date="2019-06" db="EMBL/GenBank/DDBJ databases">
        <title>Genome sequence of Rhodobacteraceae bacterium D4M1.</title>
        <authorList>
            <person name="Cao J."/>
        </authorList>
    </citation>
    <scope>NUCLEOTIDE SEQUENCE [LARGE SCALE GENOMIC DNA]</scope>
    <source>
        <strain evidence="1 2">D4M1</strain>
    </source>
</reference>
<accession>A0A5B8FQD9</accession>
<dbReference type="InterPro" id="IPR041492">
    <property type="entry name" value="HAD_2"/>
</dbReference>
<dbReference type="GO" id="GO:0006281">
    <property type="term" value="P:DNA repair"/>
    <property type="evidence" value="ECO:0007669"/>
    <property type="project" value="TreeGrafter"/>
</dbReference>
<dbReference type="InterPro" id="IPR023214">
    <property type="entry name" value="HAD_sf"/>
</dbReference>
<dbReference type="PANTHER" id="PTHR43434:SF24">
    <property type="entry name" value="HYDROLASE-RELATED"/>
    <property type="match status" value="1"/>
</dbReference>
<dbReference type="SFLD" id="SFLDG01135">
    <property type="entry name" value="C1.5.6:_HAD__Beta-PGM__Phospha"/>
    <property type="match status" value="1"/>
</dbReference>
<dbReference type="GO" id="GO:0005829">
    <property type="term" value="C:cytosol"/>
    <property type="evidence" value="ECO:0007669"/>
    <property type="project" value="TreeGrafter"/>
</dbReference>
<keyword evidence="2" id="KW-1185">Reference proteome</keyword>
<dbReference type="AlphaFoldDB" id="A0A5B8FQD9"/>
<dbReference type="NCBIfam" id="TIGR01509">
    <property type="entry name" value="HAD-SF-IA-v3"/>
    <property type="match status" value="1"/>
</dbReference>
<name>A0A5B8FQD9_9RHOB</name>
<proteinExistence type="predicted"/>
<dbReference type="InterPro" id="IPR036412">
    <property type="entry name" value="HAD-like_sf"/>
</dbReference>
<dbReference type="EMBL" id="CP040818">
    <property type="protein sequence ID" value="QDL90585.1"/>
    <property type="molecule type" value="Genomic_DNA"/>
</dbReference>
<dbReference type="SFLD" id="SFLDG01129">
    <property type="entry name" value="C1.5:_HAD__Beta-PGM__Phosphata"/>
    <property type="match status" value="1"/>
</dbReference>
<dbReference type="RefSeq" id="WP_138579226.1">
    <property type="nucleotide sequence ID" value="NZ_CP040818.1"/>
</dbReference>
<dbReference type="InterPro" id="IPR023198">
    <property type="entry name" value="PGP-like_dom2"/>
</dbReference>
<dbReference type="KEGG" id="ppru:FDP22_01560"/>
<dbReference type="Pfam" id="PF13419">
    <property type="entry name" value="HAD_2"/>
    <property type="match status" value="1"/>
</dbReference>
<dbReference type="Proteomes" id="UP000305888">
    <property type="component" value="Chromosome"/>
</dbReference>
<sequence length="228" mass="24160">MTRPLRLVVFDMDGTLIDSQEFILEAMRRGFAAAGLPAPSDAATLSIVGLSLPEAIATIAPQLPPAVVLQITGHYKQGFADLRAERGGEADAPLYPGARAALERLHAEAHTLLGVATGKARRGLDHAFHAHGLGHFFATAQTADLHPSKPHPSMLETCLHETGVDVAHAVMVGDTEFDIAMGRAAGFRTVGVSWGYHPVARLRSAGADIIIDHYDALDDALERLGVPA</sequence>
<keyword evidence="1" id="KW-0378">Hydrolase</keyword>
<protein>
    <submittedName>
        <fullName evidence="1">HAD-IA family hydrolase</fullName>
    </submittedName>
</protein>
<dbReference type="SFLD" id="SFLDS00003">
    <property type="entry name" value="Haloacid_Dehalogenase"/>
    <property type="match status" value="1"/>
</dbReference>
<gene>
    <name evidence="1" type="ORF">FDP22_01560</name>
</gene>
<dbReference type="OrthoDB" id="9793014at2"/>
<dbReference type="GO" id="GO:0008967">
    <property type="term" value="F:phosphoglycolate phosphatase activity"/>
    <property type="evidence" value="ECO:0007669"/>
    <property type="project" value="TreeGrafter"/>
</dbReference>
<dbReference type="NCBIfam" id="TIGR01549">
    <property type="entry name" value="HAD-SF-IA-v1"/>
    <property type="match status" value="1"/>
</dbReference>
<dbReference type="Gene3D" id="1.10.150.240">
    <property type="entry name" value="Putative phosphatase, domain 2"/>
    <property type="match status" value="1"/>
</dbReference>
<dbReference type="SUPFAM" id="SSF56784">
    <property type="entry name" value="HAD-like"/>
    <property type="match status" value="1"/>
</dbReference>
<dbReference type="Gene3D" id="3.40.50.1000">
    <property type="entry name" value="HAD superfamily/HAD-like"/>
    <property type="match status" value="1"/>
</dbReference>
<evidence type="ECO:0000313" key="1">
    <source>
        <dbReference type="EMBL" id="QDL90585.1"/>
    </source>
</evidence>
<organism evidence="1 2">
    <name type="scientific">Paroceanicella profunda</name>
    <dbReference type="NCBI Taxonomy" id="2579971"/>
    <lineage>
        <taxon>Bacteria</taxon>
        <taxon>Pseudomonadati</taxon>
        <taxon>Pseudomonadota</taxon>
        <taxon>Alphaproteobacteria</taxon>
        <taxon>Rhodobacterales</taxon>
        <taxon>Paracoccaceae</taxon>
        <taxon>Paroceanicella</taxon>
    </lineage>
</organism>